<name>K6WQP7_9MICO</name>
<evidence type="ECO:0000313" key="2">
    <source>
        <dbReference type="Proteomes" id="UP000008366"/>
    </source>
</evidence>
<keyword evidence="2" id="KW-1185">Reference proteome</keyword>
<reference evidence="1 2" key="1">
    <citation type="submission" date="2012-08" db="EMBL/GenBank/DDBJ databases">
        <title>Whole genome shotgun sequence of Kineosphaera limosa NBRC 100340.</title>
        <authorList>
            <person name="Yoshida I."/>
            <person name="Isaki S."/>
            <person name="Hosoyama A."/>
            <person name="Tsuchikane K."/>
            <person name="Katsumata H."/>
            <person name="Ando Y."/>
            <person name="Ohji S."/>
            <person name="Hamada M."/>
            <person name="Tamura T."/>
            <person name="Yamazoe A."/>
            <person name="Yamazaki S."/>
            <person name="Fujita N."/>
        </authorList>
    </citation>
    <scope>NUCLEOTIDE SEQUENCE [LARGE SCALE GENOMIC DNA]</scope>
    <source>
        <strain evidence="1 2">NBRC 100340</strain>
    </source>
</reference>
<dbReference type="EMBL" id="BAHD01000032">
    <property type="protein sequence ID" value="GAB96161.1"/>
    <property type="molecule type" value="Genomic_DNA"/>
</dbReference>
<dbReference type="AlphaFoldDB" id="K6WQP7"/>
<comment type="caution">
    <text evidence="1">The sequence shown here is derived from an EMBL/GenBank/DDBJ whole genome shotgun (WGS) entry which is preliminary data.</text>
</comment>
<proteinExistence type="predicted"/>
<sequence length="106" mass="10589">MTRSPTMAGFTEARTATRAVEIGAVETGAVETGAAAATSVREFGSGAATAAVPVAPRATSNALATSSAPLRPCMTSPIHGVAHAWTVLVDWVARPTSKGSTHLGAT</sequence>
<accession>K6WQP7</accession>
<evidence type="ECO:0000313" key="1">
    <source>
        <dbReference type="EMBL" id="GAB96161.1"/>
    </source>
</evidence>
<organism evidence="1 2">
    <name type="scientific">Kineosphaera limosa NBRC 100340</name>
    <dbReference type="NCBI Taxonomy" id="1184609"/>
    <lineage>
        <taxon>Bacteria</taxon>
        <taxon>Bacillati</taxon>
        <taxon>Actinomycetota</taxon>
        <taxon>Actinomycetes</taxon>
        <taxon>Micrococcales</taxon>
        <taxon>Dermatophilaceae</taxon>
        <taxon>Kineosphaera</taxon>
    </lineage>
</organism>
<protein>
    <submittedName>
        <fullName evidence="1">Uncharacterized protein</fullName>
    </submittedName>
</protein>
<gene>
    <name evidence="1" type="ORF">KILIM_032_00470</name>
</gene>
<dbReference type="Proteomes" id="UP000008366">
    <property type="component" value="Unassembled WGS sequence"/>
</dbReference>